<evidence type="ECO:0000313" key="12">
    <source>
        <dbReference type="EMBL" id="KYJ85731.1"/>
    </source>
</evidence>
<dbReference type="EC" id="4.2.1.1" evidence="4 10"/>
<evidence type="ECO:0000256" key="6">
    <source>
        <dbReference type="ARBA" id="ARBA00022723"/>
    </source>
</evidence>
<dbReference type="Gene3D" id="3.10.200.10">
    <property type="entry name" value="Alpha carbonic anhydrase"/>
    <property type="match status" value="1"/>
</dbReference>
<evidence type="ECO:0000256" key="2">
    <source>
        <dbReference type="ARBA" id="ARBA00002904"/>
    </source>
</evidence>
<evidence type="ECO:0000313" key="13">
    <source>
        <dbReference type="Proteomes" id="UP000075359"/>
    </source>
</evidence>
<evidence type="ECO:0000256" key="1">
    <source>
        <dbReference type="ARBA" id="ARBA00001947"/>
    </source>
</evidence>
<proteinExistence type="inferred from homology"/>
<keyword evidence="10" id="KW-0732">Signal</keyword>
<reference evidence="12 13" key="1">
    <citation type="submission" date="2015-11" db="EMBL/GenBank/DDBJ databases">
        <title>Draft genome of Sulfurovum riftiae 1812E, a member of the Epsilonproteobacteria isolated from the tube of the deep-sea hydrothermal vent tubewom Riftia pachyptila.</title>
        <authorList>
            <person name="Vetriani C."/>
            <person name="Giovannelli D."/>
        </authorList>
    </citation>
    <scope>NUCLEOTIDE SEQUENCE [LARGE SCALE GENOMIC DNA]</scope>
    <source>
        <strain evidence="12 13">1812E</strain>
    </source>
</reference>
<comment type="function">
    <text evidence="2 10">Reversible hydration of carbon dioxide.</text>
</comment>
<evidence type="ECO:0000256" key="9">
    <source>
        <dbReference type="ARBA" id="ARBA00048348"/>
    </source>
</evidence>
<dbReference type="PANTHER" id="PTHR18952">
    <property type="entry name" value="CARBONIC ANHYDRASE"/>
    <property type="match status" value="1"/>
</dbReference>
<dbReference type="STRING" id="1630136.AS592_03055"/>
<dbReference type="SUPFAM" id="SSF51069">
    <property type="entry name" value="Carbonic anhydrase"/>
    <property type="match status" value="1"/>
</dbReference>
<comment type="catalytic activity">
    <reaction evidence="9 10">
        <text>hydrogencarbonate + H(+) = CO2 + H2O</text>
        <dbReference type="Rhea" id="RHEA:10748"/>
        <dbReference type="ChEBI" id="CHEBI:15377"/>
        <dbReference type="ChEBI" id="CHEBI:15378"/>
        <dbReference type="ChEBI" id="CHEBI:16526"/>
        <dbReference type="ChEBI" id="CHEBI:17544"/>
        <dbReference type="EC" id="4.2.1.1"/>
    </reaction>
</comment>
<dbReference type="GO" id="GO:0008270">
    <property type="term" value="F:zinc ion binding"/>
    <property type="evidence" value="ECO:0007669"/>
    <property type="project" value="UniProtKB-UniRule"/>
</dbReference>
<dbReference type="Proteomes" id="UP000075359">
    <property type="component" value="Unassembled WGS sequence"/>
</dbReference>
<dbReference type="SMART" id="SM01057">
    <property type="entry name" value="Carb_anhydrase"/>
    <property type="match status" value="1"/>
</dbReference>
<dbReference type="InterPro" id="IPR036398">
    <property type="entry name" value="CA_dom_sf"/>
</dbReference>
<dbReference type="PANTHER" id="PTHR18952:SF265">
    <property type="entry name" value="CARBONIC ANHYDRASE"/>
    <property type="match status" value="1"/>
</dbReference>
<protein>
    <recommendedName>
        <fullName evidence="5 10">Carbonic anhydrase</fullName>
        <ecNumber evidence="4 10">4.2.1.1</ecNumber>
    </recommendedName>
</protein>
<accession>A0A151CDY8</accession>
<dbReference type="EMBL" id="LNKT01000067">
    <property type="protein sequence ID" value="KYJ85731.1"/>
    <property type="molecule type" value="Genomic_DNA"/>
</dbReference>
<comment type="caution">
    <text evidence="12">The sequence shown here is derived from an EMBL/GenBank/DDBJ whole genome shotgun (WGS) entry which is preliminary data.</text>
</comment>
<evidence type="ECO:0000256" key="8">
    <source>
        <dbReference type="ARBA" id="ARBA00023239"/>
    </source>
</evidence>
<evidence type="ECO:0000256" key="5">
    <source>
        <dbReference type="ARBA" id="ARBA00014628"/>
    </source>
</evidence>
<dbReference type="PROSITE" id="PS51144">
    <property type="entry name" value="ALPHA_CA_2"/>
    <property type="match status" value="1"/>
</dbReference>
<dbReference type="AlphaFoldDB" id="A0A151CDY8"/>
<keyword evidence="8 10" id="KW-0456">Lyase</keyword>
<evidence type="ECO:0000259" key="11">
    <source>
        <dbReference type="PROSITE" id="PS51144"/>
    </source>
</evidence>
<name>A0A151CDY8_9BACT</name>
<dbReference type="InterPro" id="IPR023561">
    <property type="entry name" value="Carbonic_anhydrase_a-class"/>
</dbReference>
<feature type="domain" description="Alpha-carbonic anhydrase" evidence="11">
    <location>
        <begin position="26"/>
        <end position="248"/>
    </location>
</feature>
<comment type="similarity">
    <text evidence="3 10">Belongs to the alpha-carbonic anhydrase family.</text>
</comment>
<feature type="chain" id="PRO_5025084905" description="Carbonic anhydrase" evidence="10">
    <location>
        <begin position="21"/>
        <end position="248"/>
    </location>
</feature>
<gene>
    <name evidence="12" type="ORF">AS592_03055</name>
</gene>
<dbReference type="CDD" id="cd03124">
    <property type="entry name" value="alpha_CA_prokaryotic_like"/>
    <property type="match status" value="1"/>
</dbReference>
<dbReference type="InterPro" id="IPR041891">
    <property type="entry name" value="Alpha_CA_prokaryot-like"/>
</dbReference>
<dbReference type="Pfam" id="PF00194">
    <property type="entry name" value="Carb_anhydrase"/>
    <property type="match status" value="1"/>
</dbReference>
<dbReference type="OrthoDB" id="5327615at2"/>
<dbReference type="GO" id="GO:0004089">
    <property type="term" value="F:carbonate dehydratase activity"/>
    <property type="evidence" value="ECO:0007669"/>
    <property type="project" value="UniProtKB-UniRule"/>
</dbReference>
<dbReference type="InterPro" id="IPR001148">
    <property type="entry name" value="CA_dom"/>
</dbReference>
<evidence type="ECO:0000256" key="3">
    <source>
        <dbReference type="ARBA" id="ARBA00010718"/>
    </source>
</evidence>
<dbReference type="RefSeq" id="WP_067332141.1">
    <property type="nucleotide sequence ID" value="NZ_LNKT01000067.1"/>
</dbReference>
<evidence type="ECO:0000256" key="10">
    <source>
        <dbReference type="RuleBase" id="RU367011"/>
    </source>
</evidence>
<dbReference type="InterPro" id="IPR018338">
    <property type="entry name" value="Carbonic_anhydrase_a-class_CS"/>
</dbReference>
<feature type="signal peptide" evidence="10">
    <location>
        <begin position="1"/>
        <end position="20"/>
    </location>
</feature>
<keyword evidence="13" id="KW-1185">Reference proteome</keyword>
<dbReference type="PROSITE" id="PS00162">
    <property type="entry name" value="ALPHA_CA_1"/>
    <property type="match status" value="1"/>
</dbReference>
<evidence type="ECO:0000256" key="4">
    <source>
        <dbReference type="ARBA" id="ARBA00012925"/>
    </source>
</evidence>
<evidence type="ECO:0000256" key="7">
    <source>
        <dbReference type="ARBA" id="ARBA00022833"/>
    </source>
</evidence>
<comment type="cofactor">
    <cofactor evidence="1 10">
        <name>Zn(2+)</name>
        <dbReference type="ChEBI" id="CHEBI:29105"/>
    </cofactor>
</comment>
<keyword evidence="6 10" id="KW-0479">Metal-binding</keyword>
<sequence length="248" mass="27640">MKRTLSVLAAVALLSGAAVANEYGASKWGYTGHSSPETWGHLSEKYHQCSDGLNQSPINITHSITDPDHKPLNLDYKKGSKEVVNNGHTIQVNVDTGDTLVMDGITFELKQFHFHSPSENHIKGKEFPLEAHFVHLDKDGNIAVVAVMFEEGAENKDLAKIWKVMPKKEGKAELKVDDIAANLIPEKQHYYRFNGSLTTPPCTEGVRWVVLEKPLSVSKEQVKAFRDIMGHPNNRPIQPLDARVIVEE</sequence>
<keyword evidence="7 10" id="KW-0862">Zinc</keyword>
<organism evidence="12 13">
    <name type="scientific">Sulfurovum riftiae</name>
    <dbReference type="NCBI Taxonomy" id="1630136"/>
    <lineage>
        <taxon>Bacteria</taxon>
        <taxon>Pseudomonadati</taxon>
        <taxon>Campylobacterota</taxon>
        <taxon>Epsilonproteobacteria</taxon>
        <taxon>Campylobacterales</taxon>
        <taxon>Sulfurovaceae</taxon>
        <taxon>Sulfurovum</taxon>
    </lineage>
</organism>